<evidence type="ECO:0000256" key="8">
    <source>
        <dbReference type="ARBA" id="ARBA00023157"/>
    </source>
</evidence>
<feature type="disulfide bond" evidence="14">
    <location>
        <begin position="80"/>
        <end position="91"/>
    </location>
</feature>
<feature type="disulfide bond" evidence="14">
    <location>
        <begin position="49"/>
        <end position="124"/>
    </location>
</feature>
<dbReference type="InterPro" id="IPR045473">
    <property type="entry name" value="ASM_C"/>
</dbReference>
<evidence type="ECO:0000256" key="7">
    <source>
        <dbReference type="ARBA" id="ARBA00022833"/>
    </source>
</evidence>
<dbReference type="Proteomes" id="UP000887566">
    <property type="component" value="Unplaced"/>
</dbReference>
<feature type="binding site" evidence="13">
    <location>
        <position position="398"/>
    </location>
    <ligand>
        <name>Zn(2+)</name>
        <dbReference type="ChEBI" id="CHEBI:29105"/>
        <label>2</label>
    </ligand>
</feature>
<comment type="function">
    <text evidence="12">Converts sphingomyelin to ceramide.</text>
</comment>
<evidence type="ECO:0000256" key="1">
    <source>
        <dbReference type="ARBA" id="ARBA00004613"/>
    </source>
</evidence>
<evidence type="ECO:0000256" key="15">
    <source>
        <dbReference type="SAM" id="SignalP"/>
    </source>
</evidence>
<feature type="binding site" evidence="13">
    <location>
        <position position="249"/>
    </location>
    <ligand>
        <name>Zn(2+)</name>
        <dbReference type="ChEBI" id="CHEBI:29105"/>
        <label>1</label>
    </ligand>
</feature>
<dbReference type="WBParaSite" id="PSAMB.scaffold891size39245.g9642.t1">
    <property type="protein sequence ID" value="PSAMB.scaffold891size39245.g9642.t1"/>
    <property type="gene ID" value="PSAMB.scaffold891size39245.g9642"/>
</dbReference>
<dbReference type="Pfam" id="PF00149">
    <property type="entry name" value="Metallophos"/>
    <property type="match status" value="1"/>
</dbReference>
<dbReference type="GO" id="GO:0016798">
    <property type="term" value="F:hydrolase activity, acting on glycosyl bonds"/>
    <property type="evidence" value="ECO:0007669"/>
    <property type="project" value="UniProtKB-KW"/>
</dbReference>
<evidence type="ECO:0000256" key="13">
    <source>
        <dbReference type="PIRSR" id="PIRSR000948-1"/>
    </source>
</evidence>
<keyword evidence="9" id="KW-0325">Glycoprotein</keyword>
<dbReference type="PROSITE" id="PS50015">
    <property type="entry name" value="SAP_B"/>
    <property type="match status" value="1"/>
</dbReference>
<feature type="binding site" evidence="13">
    <location>
        <position position="432"/>
    </location>
    <ligand>
        <name>Zn(2+)</name>
        <dbReference type="ChEBI" id="CHEBI:29105"/>
        <label>2</label>
    </ligand>
</feature>
<evidence type="ECO:0000256" key="14">
    <source>
        <dbReference type="PIRSR" id="PIRSR000948-2"/>
    </source>
</evidence>
<reference evidence="18" key="1">
    <citation type="submission" date="2022-11" db="UniProtKB">
        <authorList>
            <consortium name="WormBaseParasite"/>
        </authorList>
    </citation>
    <scope>IDENTIFICATION</scope>
</reference>
<comment type="similarity">
    <text evidence="2 12">Belongs to the acid sphingomyelinase family.</text>
</comment>
<feature type="signal peptide" evidence="15">
    <location>
        <begin position="1"/>
        <end position="20"/>
    </location>
</feature>
<dbReference type="CDD" id="cd00842">
    <property type="entry name" value="MPP_ASMase"/>
    <property type="match status" value="1"/>
</dbReference>
<dbReference type="Pfam" id="PF19272">
    <property type="entry name" value="ASMase_C"/>
    <property type="match status" value="1"/>
</dbReference>
<evidence type="ECO:0000313" key="18">
    <source>
        <dbReference type="WBParaSite" id="PSAMB.scaffold891size39245.g9642.t1"/>
    </source>
</evidence>
<feature type="domain" description="Saposin B-type" evidence="16">
    <location>
        <begin position="45"/>
        <end position="128"/>
    </location>
</feature>
<evidence type="ECO:0000259" key="16">
    <source>
        <dbReference type="PROSITE" id="PS50015"/>
    </source>
</evidence>
<keyword evidence="3" id="KW-0964">Secreted</keyword>
<feature type="disulfide bond" evidence="14">
    <location>
        <begin position="358"/>
        <end position="406"/>
    </location>
</feature>
<evidence type="ECO:0000256" key="4">
    <source>
        <dbReference type="ARBA" id="ARBA00022723"/>
    </source>
</evidence>
<keyword evidence="7 13" id="KW-0862">Zinc</keyword>
<feature type="disulfide bond" evidence="14">
    <location>
        <begin position="52"/>
        <end position="117"/>
    </location>
</feature>
<dbReference type="InterPro" id="IPR029052">
    <property type="entry name" value="Metallo-depent_PP-like"/>
</dbReference>
<keyword evidence="4 13" id="KW-0479">Metal-binding</keyword>
<dbReference type="SMART" id="SM00741">
    <property type="entry name" value="SapB"/>
    <property type="match status" value="1"/>
</dbReference>
<keyword evidence="5 15" id="KW-0732">Signal</keyword>
<dbReference type="Gene3D" id="3.60.21.10">
    <property type="match status" value="1"/>
</dbReference>
<dbReference type="GO" id="GO:0046872">
    <property type="term" value="F:metal ion binding"/>
    <property type="evidence" value="ECO:0007669"/>
    <property type="project" value="UniProtKB-KW"/>
</dbReference>
<proteinExistence type="inferred from homology"/>
<dbReference type="InterPro" id="IPR041805">
    <property type="entry name" value="ASMase/PPN1_MPP"/>
</dbReference>
<dbReference type="PANTHER" id="PTHR10340">
    <property type="entry name" value="SPHINGOMYELIN PHOSPHODIESTERASE"/>
    <property type="match status" value="1"/>
</dbReference>
<feature type="chain" id="PRO_5036811772" description="Sphingomyelin phosphodiesterase" evidence="15">
    <location>
        <begin position="21"/>
        <end position="584"/>
    </location>
</feature>
<dbReference type="SUPFAM" id="SSF56300">
    <property type="entry name" value="Metallo-dependent phosphatases"/>
    <property type="match status" value="1"/>
</dbReference>
<dbReference type="GO" id="GO:0016020">
    <property type="term" value="C:membrane"/>
    <property type="evidence" value="ECO:0007669"/>
    <property type="project" value="GOC"/>
</dbReference>
<dbReference type="GO" id="GO:0061750">
    <property type="term" value="F:acid sphingomyelin phosphodiesterase activity"/>
    <property type="evidence" value="ECO:0007669"/>
    <property type="project" value="TreeGrafter"/>
</dbReference>
<feature type="binding site" evidence="13">
    <location>
        <position position="289"/>
    </location>
    <ligand>
        <name>Zn(2+)</name>
        <dbReference type="ChEBI" id="CHEBI:29105"/>
        <label>2</label>
    </ligand>
</feature>
<feature type="disulfide bond" evidence="14">
    <location>
        <begin position="181"/>
        <end position="193"/>
    </location>
</feature>
<accession>A0A914XIV8</accession>
<keyword evidence="8 14" id="KW-1015">Disulfide bond</keyword>
<feature type="disulfide bond" evidence="14">
    <location>
        <begin position="559"/>
        <end position="563"/>
    </location>
</feature>
<dbReference type="InterPro" id="IPR011001">
    <property type="entry name" value="Saposin-like"/>
</dbReference>
<feature type="binding site" evidence="13">
    <location>
        <position position="166"/>
    </location>
    <ligand>
        <name>Zn(2+)</name>
        <dbReference type="ChEBI" id="CHEBI:29105"/>
        <label>1</label>
    </ligand>
</feature>
<comment type="cofactor">
    <cofactor evidence="13">
        <name>Zn(2+)</name>
        <dbReference type="ChEBI" id="CHEBI:29105"/>
    </cofactor>
    <text evidence="13">Binds 2 Zn(2+) ions per subunit.</text>
</comment>
<comment type="catalytic activity">
    <reaction evidence="11">
        <text>a sphingomyelin + H2O = phosphocholine + an N-acylsphing-4-enine + H(+)</text>
        <dbReference type="Rhea" id="RHEA:19253"/>
        <dbReference type="ChEBI" id="CHEBI:15377"/>
        <dbReference type="ChEBI" id="CHEBI:15378"/>
        <dbReference type="ChEBI" id="CHEBI:17636"/>
        <dbReference type="ChEBI" id="CHEBI:52639"/>
        <dbReference type="ChEBI" id="CHEBI:295975"/>
        <dbReference type="EC" id="3.1.4.12"/>
    </reaction>
    <physiologicalReaction direction="left-to-right" evidence="11">
        <dbReference type="Rhea" id="RHEA:19254"/>
    </physiologicalReaction>
</comment>
<feature type="binding site" evidence="13">
    <location>
        <position position="434"/>
    </location>
    <ligand>
        <name>Zn(2+)</name>
        <dbReference type="ChEBI" id="CHEBI:29105"/>
        <label>1</label>
    </ligand>
</feature>
<organism evidence="17 18">
    <name type="scientific">Plectus sambesii</name>
    <dbReference type="NCBI Taxonomy" id="2011161"/>
    <lineage>
        <taxon>Eukaryota</taxon>
        <taxon>Metazoa</taxon>
        <taxon>Ecdysozoa</taxon>
        <taxon>Nematoda</taxon>
        <taxon>Chromadorea</taxon>
        <taxon>Plectida</taxon>
        <taxon>Plectina</taxon>
        <taxon>Plectoidea</taxon>
        <taxon>Plectidae</taxon>
        <taxon>Plectus</taxon>
    </lineage>
</organism>
<dbReference type="EC" id="3.1.4.12" evidence="12"/>
<dbReference type="PIRSF" id="PIRSF000948">
    <property type="entry name" value="Sphingomy_PDE"/>
    <property type="match status" value="1"/>
</dbReference>
<evidence type="ECO:0000313" key="17">
    <source>
        <dbReference type="Proteomes" id="UP000887566"/>
    </source>
</evidence>
<dbReference type="PANTHER" id="PTHR10340:SF54">
    <property type="entry name" value="SPHINGOMYELIN PHOSPHODIESTERASE 2"/>
    <property type="match status" value="1"/>
</dbReference>
<keyword evidence="10 12" id="KW-0326">Glycosidase</keyword>
<evidence type="ECO:0000256" key="5">
    <source>
        <dbReference type="ARBA" id="ARBA00022729"/>
    </source>
</evidence>
<dbReference type="GO" id="GO:0005764">
    <property type="term" value="C:lysosome"/>
    <property type="evidence" value="ECO:0007669"/>
    <property type="project" value="TreeGrafter"/>
</dbReference>
<feature type="binding site" evidence="13">
    <location>
        <position position="249"/>
    </location>
    <ligand>
        <name>Zn(2+)</name>
        <dbReference type="ChEBI" id="CHEBI:29105"/>
        <label>2</label>
    </ligand>
</feature>
<name>A0A914XIV8_9BILA</name>
<feature type="disulfide bond" evidence="14">
    <location>
        <begin position="569"/>
        <end position="583"/>
    </location>
</feature>
<dbReference type="InterPro" id="IPR004843">
    <property type="entry name" value="Calcineurin-like_PHP"/>
</dbReference>
<evidence type="ECO:0000256" key="11">
    <source>
        <dbReference type="ARBA" id="ARBA00047268"/>
    </source>
</evidence>
<dbReference type="GO" id="GO:0046513">
    <property type="term" value="P:ceramide biosynthetic process"/>
    <property type="evidence" value="ECO:0007669"/>
    <property type="project" value="TreeGrafter"/>
</dbReference>
<evidence type="ECO:0000256" key="2">
    <source>
        <dbReference type="ARBA" id="ARBA00008234"/>
    </source>
</evidence>
<comment type="subcellular location">
    <subcellularLocation>
        <location evidence="1">Secreted</location>
    </subcellularLocation>
</comment>
<feature type="disulfide bond" evidence="14">
    <location>
        <begin position="194"/>
        <end position="220"/>
    </location>
</feature>
<evidence type="ECO:0000256" key="10">
    <source>
        <dbReference type="ARBA" id="ARBA00023295"/>
    </source>
</evidence>
<dbReference type="Gene3D" id="1.10.225.10">
    <property type="entry name" value="Saposin-like"/>
    <property type="match status" value="1"/>
</dbReference>
<dbReference type="AlphaFoldDB" id="A0A914XIV8"/>
<dbReference type="GO" id="GO:0006685">
    <property type="term" value="P:sphingomyelin catabolic process"/>
    <property type="evidence" value="ECO:0007669"/>
    <property type="project" value="UniProtKB-UniRule"/>
</dbReference>
<protein>
    <recommendedName>
        <fullName evidence="12">Sphingomyelin phosphodiesterase</fullName>
        <ecNumber evidence="12">3.1.4.12</ecNumber>
    </recommendedName>
</protein>
<dbReference type="SUPFAM" id="SSF47862">
    <property type="entry name" value="Saposin"/>
    <property type="match status" value="1"/>
</dbReference>
<evidence type="ECO:0000256" key="9">
    <source>
        <dbReference type="ARBA" id="ARBA00023180"/>
    </source>
</evidence>
<evidence type="ECO:0000256" key="3">
    <source>
        <dbReference type="ARBA" id="ARBA00022525"/>
    </source>
</evidence>
<feature type="binding site" evidence="13">
    <location>
        <position position="168"/>
    </location>
    <ligand>
        <name>Zn(2+)</name>
        <dbReference type="ChEBI" id="CHEBI:29105"/>
        <label>1</label>
    </ligand>
</feature>
<sequence length="584" mass="66697">MSRLSLFFVLFLTIVPNVHSVPANRFSVGFEVDNLVARGREKAVKSASCTACQVLVSGLRFLIEQDAPEEVLLDFFSKTCNTLEVEQPHVCDALPHTFGKEAFYVIEHGIFTPAEICGALITDCGDFENPLFSNWTIPIPSNKPPVKPWPVPTQPKSTLRVLHLSDIHIDREYAVGSEADCGEDTYFNLYALCCRNYPPTKEAKEKIRMPAGRWGSVAKCDIPYEFFENTMKQISAKEKNLDYILITGDMQAHNAWDYTREKTQTNIANVTATLLQYFPNIPIYQAVGNHEGVPQDAFAPHSLPVYEEQGPGWMYDTLAENWGNWLPTTTQSQIHYRGSYSFKPFPDLKMISINTMYCSTWNFYLYLNQTDPDDTLAWLIDELVASEKIGEKVHIISHIPAGDPYCLKGWASNFYDIVNRFENTIAGQFYGHTHNDQFEVYYENSDPNGRPTHYNWISPSVTTYDYIQPSYRIYTIDGNYPGSSWTVLDAETYSTNVTDASIKNIEPVWTLEYNTRQAFGMPDLSPASWNDLIKRFEADDALFLKYVRYFSRNDYSLPCNADCKKKFICDLKVAKSYDDAHFCT</sequence>
<keyword evidence="6 12" id="KW-0378">Hydrolase</keyword>
<dbReference type="InterPro" id="IPR008139">
    <property type="entry name" value="SaposinB_dom"/>
</dbReference>
<evidence type="ECO:0000256" key="6">
    <source>
        <dbReference type="ARBA" id="ARBA00022801"/>
    </source>
</evidence>
<dbReference type="InterPro" id="IPR011160">
    <property type="entry name" value="Sphingomy_PDE"/>
</dbReference>
<dbReference type="GO" id="GO:0005615">
    <property type="term" value="C:extracellular space"/>
    <property type="evidence" value="ECO:0007669"/>
    <property type="project" value="TreeGrafter"/>
</dbReference>
<keyword evidence="17" id="KW-1185">Reference proteome</keyword>
<evidence type="ECO:0000256" key="12">
    <source>
        <dbReference type="PIRNR" id="PIRNR000948"/>
    </source>
</evidence>